<evidence type="ECO:0000313" key="3">
    <source>
        <dbReference type="Proteomes" id="UP000311605"/>
    </source>
</evidence>
<protein>
    <submittedName>
        <fullName evidence="2">Uncharacterized protein</fullName>
    </submittedName>
</protein>
<keyword evidence="1" id="KW-0812">Transmembrane</keyword>
<keyword evidence="3" id="KW-1185">Reference proteome</keyword>
<feature type="transmembrane region" description="Helical" evidence="1">
    <location>
        <begin position="48"/>
        <end position="68"/>
    </location>
</feature>
<evidence type="ECO:0000313" key="2">
    <source>
        <dbReference type="EMBL" id="TNM66540.1"/>
    </source>
</evidence>
<sequence>MAKKSLSAGFTGDIEEGQRVSTKAKSALATAKDEAGMVAAHAFDHPTATGSAALVFGALGLAVGYLLGSASASRTRRF</sequence>
<organism evidence="2 3">
    <name type="scientific">Aliirhizobium smilacinae</name>
    <dbReference type="NCBI Taxonomy" id="1395944"/>
    <lineage>
        <taxon>Bacteria</taxon>
        <taxon>Pseudomonadati</taxon>
        <taxon>Pseudomonadota</taxon>
        <taxon>Alphaproteobacteria</taxon>
        <taxon>Hyphomicrobiales</taxon>
        <taxon>Rhizobiaceae</taxon>
        <taxon>Aliirhizobium</taxon>
    </lineage>
</organism>
<dbReference type="Proteomes" id="UP000311605">
    <property type="component" value="Unassembled WGS sequence"/>
</dbReference>
<reference evidence="2 3" key="1">
    <citation type="submission" date="2019-06" db="EMBL/GenBank/DDBJ databases">
        <title>The draft genome of Rhizobium smilacinae PTYR-5.</title>
        <authorList>
            <person name="Liu L."/>
            <person name="Li L."/>
            <person name="Zhang X."/>
        </authorList>
    </citation>
    <scope>NUCLEOTIDE SEQUENCE [LARGE SCALE GENOMIC DNA]</scope>
    <source>
        <strain evidence="2 3">PTYR-5</strain>
    </source>
</reference>
<accession>A0A5C4XV32</accession>
<proteinExistence type="predicted"/>
<dbReference type="RefSeq" id="WP_139675932.1">
    <property type="nucleotide sequence ID" value="NZ_VDMN01000001.1"/>
</dbReference>
<keyword evidence="1" id="KW-0472">Membrane</keyword>
<dbReference type="AlphaFoldDB" id="A0A5C4XV32"/>
<comment type="caution">
    <text evidence="2">The sequence shown here is derived from an EMBL/GenBank/DDBJ whole genome shotgun (WGS) entry which is preliminary data.</text>
</comment>
<evidence type="ECO:0000256" key="1">
    <source>
        <dbReference type="SAM" id="Phobius"/>
    </source>
</evidence>
<dbReference type="EMBL" id="VDMN01000001">
    <property type="protein sequence ID" value="TNM66540.1"/>
    <property type="molecule type" value="Genomic_DNA"/>
</dbReference>
<keyword evidence="1" id="KW-1133">Transmembrane helix</keyword>
<gene>
    <name evidence="2" type="ORF">FHP24_10200</name>
</gene>
<name>A0A5C4XV32_9HYPH</name>